<gene>
    <name evidence="4" type="ORF">Rsub_08259</name>
</gene>
<feature type="compositionally biased region" description="Low complexity" evidence="1">
    <location>
        <begin position="492"/>
        <end position="505"/>
    </location>
</feature>
<dbReference type="OrthoDB" id="535741at2759"/>
<feature type="compositionally biased region" description="Gly residues" evidence="1">
    <location>
        <begin position="506"/>
        <end position="575"/>
    </location>
</feature>
<reference evidence="4 5" key="1">
    <citation type="journal article" date="2018" name="Sci. Rep.">
        <title>Raphidocelis subcapitata (=Pseudokirchneriella subcapitata) provides an insight into genome evolution and environmental adaptations in the Sphaeropleales.</title>
        <authorList>
            <person name="Suzuki S."/>
            <person name="Yamaguchi H."/>
            <person name="Nakajima N."/>
            <person name="Kawachi M."/>
        </authorList>
    </citation>
    <scope>NUCLEOTIDE SEQUENCE [LARGE SCALE GENOMIC DNA]</scope>
    <source>
        <strain evidence="4 5">NIES-35</strain>
    </source>
</reference>
<feature type="region of interest" description="Disordered" evidence="1">
    <location>
        <begin position="468"/>
        <end position="619"/>
    </location>
</feature>
<dbReference type="InParanoid" id="A0A2V0PD41"/>
<dbReference type="Pfam" id="PF05548">
    <property type="entry name" value="Peptidase_M11"/>
    <property type="match status" value="1"/>
</dbReference>
<dbReference type="AlphaFoldDB" id="A0A2V0PD41"/>
<feature type="domain" description="Peptidase M11 gametolysin" evidence="3">
    <location>
        <begin position="122"/>
        <end position="398"/>
    </location>
</feature>
<name>A0A2V0PD41_9CHLO</name>
<evidence type="ECO:0000256" key="2">
    <source>
        <dbReference type="SAM" id="SignalP"/>
    </source>
</evidence>
<comment type="caution">
    <text evidence="4">The sequence shown here is derived from an EMBL/GenBank/DDBJ whole genome shotgun (WGS) entry which is preliminary data.</text>
</comment>
<keyword evidence="2" id="KW-0732">Signal</keyword>
<protein>
    <recommendedName>
        <fullName evidence="3">Peptidase M11 gametolysin domain-containing protein</fullName>
    </recommendedName>
</protein>
<dbReference type="InterPro" id="IPR008752">
    <property type="entry name" value="Peptidase_M11"/>
</dbReference>
<feature type="chain" id="PRO_5016015826" description="Peptidase M11 gametolysin domain-containing protein" evidence="2">
    <location>
        <begin position="20"/>
        <end position="619"/>
    </location>
</feature>
<organism evidence="4 5">
    <name type="scientific">Raphidocelis subcapitata</name>
    <dbReference type="NCBI Taxonomy" id="307507"/>
    <lineage>
        <taxon>Eukaryota</taxon>
        <taxon>Viridiplantae</taxon>
        <taxon>Chlorophyta</taxon>
        <taxon>core chlorophytes</taxon>
        <taxon>Chlorophyceae</taxon>
        <taxon>CS clade</taxon>
        <taxon>Sphaeropleales</taxon>
        <taxon>Selenastraceae</taxon>
        <taxon>Raphidocelis</taxon>
    </lineage>
</organism>
<accession>A0A2V0PD41</accession>
<keyword evidence="5" id="KW-1185">Reference proteome</keyword>
<feature type="compositionally biased region" description="Gly residues" evidence="1">
    <location>
        <begin position="609"/>
        <end position="619"/>
    </location>
</feature>
<evidence type="ECO:0000313" key="5">
    <source>
        <dbReference type="Proteomes" id="UP000247498"/>
    </source>
</evidence>
<feature type="compositionally biased region" description="Gly residues" evidence="1">
    <location>
        <begin position="479"/>
        <end position="491"/>
    </location>
</feature>
<evidence type="ECO:0000259" key="3">
    <source>
        <dbReference type="Pfam" id="PF05548"/>
    </source>
</evidence>
<proteinExistence type="predicted"/>
<evidence type="ECO:0000313" key="4">
    <source>
        <dbReference type="EMBL" id="GBF95823.1"/>
    </source>
</evidence>
<evidence type="ECO:0000256" key="1">
    <source>
        <dbReference type="SAM" id="MobiDB-lite"/>
    </source>
</evidence>
<dbReference type="Proteomes" id="UP000247498">
    <property type="component" value="Unassembled WGS sequence"/>
</dbReference>
<feature type="signal peptide" evidence="2">
    <location>
        <begin position="1"/>
        <end position="19"/>
    </location>
</feature>
<dbReference type="EMBL" id="BDRX01000070">
    <property type="protein sequence ID" value="GBF95823.1"/>
    <property type="molecule type" value="Genomic_DNA"/>
</dbReference>
<sequence>MQLALALVALALAAATAGAQEENLFGKVQEIAVHGSHNHEHQYNLRLKNGQLRRLLFPLDTHVAGRMPRSGSYVFVRTQAMEKCTAQPQGDRTVCVASMMAHESAVRDFYADGQPRGKLHVKALVMQLDVCGRGVAAKDWDALDAVIWYGPNSTRYGGRTVEGMFKGCSFEMAELSKAMGGHLLRVPVPVPCAGKTPDGAAYNSSECPFNEWSDVANDWVRKHTDINLDNWPFRVYVVPKGEVCGWGGMGYVGCYDDCRAWINGDLWDEPTTYFHEISHNFFLNHAGRWGNNGYDDMSGAMGYCCDVRCHNAPHSHQLGWAGPIRTLHSDNWPAGQWNQYALPAAAREPRNFVRVWPDWSKRGAKNKLYVQYRRKILYDRELPPSKSGFGDRVMVYSAAADDPMPFTSWEAGIDEGQQWRETRLGSGLVVRVSKFRGNVSAEVQLCHWNEEREASCGDGLDNDCDGLADGDDPDCAPQSGGGGGGSGGAPQSGGNTPQSGGNTPQSGGGGGGGGGGAQQASGGEGRNSSSGGSGAQQASGGGGRNSSSGSGGSGGSGGADSGGGDLSSGGAGGMGHPAPPHPWQRGAGAGGWGDEGGDDGGVRSIVQAKGGGGNNAVLR</sequence>